<keyword evidence="3" id="KW-1185">Reference proteome</keyword>
<comment type="caution">
    <text evidence="2">The sequence shown here is derived from an EMBL/GenBank/DDBJ whole genome shotgun (WGS) entry which is preliminary data.</text>
</comment>
<evidence type="ECO:0000256" key="1">
    <source>
        <dbReference type="SAM" id="MobiDB-lite"/>
    </source>
</evidence>
<protein>
    <submittedName>
        <fullName evidence="2">Uncharacterized protein</fullName>
    </submittedName>
</protein>
<feature type="compositionally biased region" description="Basic and acidic residues" evidence="1">
    <location>
        <begin position="79"/>
        <end position="88"/>
    </location>
</feature>
<name>A0A560DPC5_9BRAD</name>
<evidence type="ECO:0000313" key="2">
    <source>
        <dbReference type="EMBL" id="TWA98974.1"/>
    </source>
</evidence>
<gene>
    <name evidence="2" type="ORF">FBZ96_105653</name>
</gene>
<dbReference type="AlphaFoldDB" id="A0A560DPC5"/>
<sequence>MKRRRPLQRFPKCQEADCCVSRDRSLCEIAVVDLVLLAVPVVRGYEQEPDNRAYDHQLPCPPEDSAVRVAEDGGAGGREASHARDRARQLQPRSPFDQGPEVEGARAACRRPARAQSCHRRALVDCRQRTEAAARPAEHACLCAASAPPYPDWNGVFATARYWRAERPDHLKRQFGDSNLLATIRNNFACHHPKSDDVQDASCTAADDQRFDEPWCFYFSQHGYNTMFIQSDLIISQGFFERYESKILWTVSED</sequence>
<feature type="region of interest" description="Disordered" evidence="1">
    <location>
        <begin position="50"/>
        <end position="104"/>
    </location>
</feature>
<proteinExistence type="predicted"/>
<organism evidence="2 3">
    <name type="scientific">Bradyrhizobium stylosanthis</name>
    <dbReference type="NCBI Taxonomy" id="1803665"/>
    <lineage>
        <taxon>Bacteria</taxon>
        <taxon>Pseudomonadati</taxon>
        <taxon>Pseudomonadota</taxon>
        <taxon>Alphaproteobacteria</taxon>
        <taxon>Hyphomicrobiales</taxon>
        <taxon>Nitrobacteraceae</taxon>
        <taxon>Bradyrhizobium</taxon>
    </lineage>
</organism>
<reference evidence="2 3" key="1">
    <citation type="submission" date="2019-06" db="EMBL/GenBank/DDBJ databases">
        <title>Genomic Encyclopedia of Type Strains, Phase IV (KMG-V): Genome sequencing to study the core and pangenomes of soil and plant-associated prokaryotes.</title>
        <authorList>
            <person name="Whitman W."/>
        </authorList>
    </citation>
    <scope>NUCLEOTIDE SEQUENCE [LARGE SCALE GENOMIC DNA]</scope>
    <source>
        <strain evidence="2 3">BR 510</strain>
    </source>
</reference>
<dbReference type="Proteomes" id="UP000319949">
    <property type="component" value="Unassembled WGS sequence"/>
</dbReference>
<evidence type="ECO:0000313" key="3">
    <source>
        <dbReference type="Proteomes" id="UP000319949"/>
    </source>
</evidence>
<accession>A0A560DPC5</accession>
<dbReference type="EMBL" id="VITK01000005">
    <property type="protein sequence ID" value="TWA98974.1"/>
    <property type="molecule type" value="Genomic_DNA"/>
</dbReference>